<feature type="region of interest" description="Disordered" evidence="1">
    <location>
        <begin position="153"/>
        <end position="181"/>
    </location>
</feature>
<dbReference type="AlphaFoldDB" id="A0A4R8DJ22"/>
<evidence type="ECO:0000313" key="3">
    <source>
        <dbReference type="EMBL" id="TDW97557.1"/>
    </source>
</evidence>
<name>A0A4R8DJ22_9BACT</name>
<feature type="signal peptide" evidence="2">
    <location>
        <begin position="1"/>
        <end position="17"/>
    </location>
</feature>
<evidence type="ECO:0000256" key="1">
    <source>
        <dbReference type="SAM" id="MobiDB-lite"/>
    </source>
</evidence>
<evidence type="ECO:0000313" key="4">
    <source>
        <dbReference type="Proteomes" id="UP000294498"/>
    </source>
</evidence>
<reference evidence="3 4" key="1">
    <citation type="submission" date="2019-03" db="EMBL/GenBank/DDBJ databases">
        <title>Genomic Encyclopedia of Type Strains, Phase IV (KMG-IV): sequencing the most valuable type-strain genomes for metagenomic binning, comparative biology and taxonomic classification.</title>
        <authorList>
            <person name="Goeker M."/>
        </authorList>
    </citation>
    <scope>NUCLEOTIDE SEQUENCE [LARGE SCALE GENOMIC DNA]</scope>
    <source>
        <strain evidence="3 4">DSM 100059</strain>
    </source>
</reference>
<dbReference type="RefSeq" id="WP_162852810.1">
    <property type="nucleotide sequence ID" value="NZ_SODV01000002.1"/>
</dbReference>
<accession>A0A4R8DJ22</accession>
<gene>
    <name evidence="3" type="ORF">EDB95_5407</name>
</gene>
<evidence type="ECO:0000256" key="2">
    <source>
        <dbReference type="SAM" id="SignalP"/>
    </source>
</evidence>
<organism evidence="3 4">
    <name type="scientific">Dinghuibacter silviterrae</name>
    <dbReference type="NCBI Taxonomy" id="1539049"/>
    <lineage>
        <taxon>Bacteria</taxon>
        <taxon>Pseudomonadati</taxon>
        <taxon>Bacteroidota</taxon>
        <taxon>Chitinophagia</taxon>
        <taxon>Chitinophagales</taxon>
        <taxon>Chitinophagaceae</taxon>
        <taxon>Dinghuibacter</taxon>
    </lineage>
</organism>
<dbReference type="Proteomes" id="UP000294498">
    <property type="component" value="Unassembled WGS sequence"/>
</dbReference>
<keyword evidence="2" id="KW-0732">Signal</keyword>
<dbReference type="EMBL" id="SODV01000002">
    <property type="protein sequence ID" value="TDW97557.1"/>
    <property type="molecule type" value="Genomic_DNA"/>
</dbReference>
<protein>
    <submittedName>
        <fullName evidence="3">Uncharacterized protein</fullName>
    </submittedName>
</protein>
<comment type="caution">
    <text evidence="3">The sequence shown here is derived from an EMBL/GenBank/DDBJ whole genome shotgun (WGS) entry which is preliminary data.</text>
</comment>
<sequence>MQPIALFLMLISFFAPAKPATIYVYGDLNLDKIENTAPGTKYVVTGNITIREKIDNHASVLLQAGGEIHIGQKIDQHCSVTLRAGTLISIGEKIDQHCQVEMFLASGGRVYIGQKVDQHSRVWMTVPGGSIQIVQGTDQDSHVHFFCPSFRSAGPNGGSTEDSSPRPFPEMNFWRQAGPEN</sequence>
<keyword evidence="4" id="KW-1185">Reference proteome</keyword>
<feature type="chain" id="PRO_5020982302" evidence="2">
    <location>
        <begin position="18"/>
        <end position="181"/>
    </location>
</feature>
<proteinExistence type="predicted"/>